<dbReference type="PANTHER" id="PTHR35561">
    <property type="entry name" value="RNA 2',3'-CYCLIC PHOSPHODIESTERASE"/>
    <property type="match status" value="1"/>
</dbReference>
<proteinExistence type="inferred from homology"/>
<comment type="caution">
    <text evidence="3">The sequence shown here is derived from an EMBL/GenBank/DDBJ whole genome shotgun (WGS) entry which is preliminary data.</text>
</comment>
<dbReference type="RefSeq" id="WP_201633329.1">
    <property type="nucleotide sequence ID" value="NZ_JAEQNB010000002.1"/>
</dbReference>
<comment type="function">
    <text evidence="2">Hydrolyzes RNA 2',3'-cyclic phosphodiester to an RNA 2'-phosphomonoester.</text>
</comment>
<dbReference type="Pfam" id="PF13563">
    <property type="entry name" value="2_5_RNA_ligase2"/>
    <property type="match status" value="1"/>
</dbReference>
<dbReference type="NCBIfam" id="TIGR02258">
    <property type="entry name" value="2_5_ligase"/>
    <property type="match status" value="1"/>
</dbReference>
<name>A0ABS1J8J9_9BACL</name>
<evidence type="ECO:0000313" key="3">
    <source>
        <dbReference type="EMBL" id="MBL0386579.1"/>
    </source>
</evidence>
<reference evidence="3 4" key="1">
    <citation type="submission" date="2021-01" db="EMBL/GenBank/DDBJ databases">
        <title>Tumebacillus sp. strain ITR2 16S ribosomal RNA gene Genome sequencing and assembly.</title>
        <authorList>
            <person name="Kang M."/>
        </authorList>
    </citation>
    <scope>NUCLEOTIDE SEQUENCE [LARGE SCALE GENOMIC DNA]</scope>
    <source>
        <strain evidence="3 4">ITR2</strain>
    </source>
</reference>
<feature type="active site" description="Proton donor" evidence="2">
    <location>
        <position position="43"/>
    </location>
</feature>
<dbReference type="HAMAP" id="MF_01940">
    <property type="entry name" value="RNA_CPDase"/>
    <property type="match status" value="1"/>
</dbReference>
<sequence length="186" mass="20868">MAGRYFLGVEVPASVCGPELIELQKRLEPHLDLKRWYRPEQMHLTVQFMGNLDEVQVATLIDLVEPAVRAHQAFELELGNVGWFPRAKVVWCGIGRDMSALQRLQHSVVTALSAEFDVEAHNHGEYRPHITLGRLYSADLKFRPESVGAPPSGLSWVVDGVHLYESVSSGPTGPDYPIRHTFSLQK</sequence>
<dbReference type="EC" id="3.1.4.58" evidence="2"/>
<organism evidence="3 4">
    <name type="scientific">Tumebacillus amylolyticus</name>
    <dbReference type="NCBI Taxonomy" id="2801339"/>
    <lineage>
        <taxon>Bacteria</taxon>
        <taxon>Bacillati</taxon>
        <taxon>Bacillota</taxon>
        <taxon>Bacilli</taxon>
        <taxon>Bacillales</taxon>
        <taxon>Alicyclobacillaceae</taxon>
        <taxon>Tumebacillus</taxon>
    </lineage>
</organism>
<dbReference type="InterPro" id="IPR004175">
    <property type="entry name" value="RNA_CPDase"/>
</dbReference>
<gene>
    <name evidence="3" type="primary">thpR</name>
    <name evidence="3" type="ORF">JJB07_07945</name>
</gene>
<feature type="short sequence motif" description="HXTX 1" evidence="2">
    <location>
        <begin position="43"/>
        <end position="46"/>
    </location>
</feature>
<protein>
    <recommendedName>
        <fullName evidence="2">RNA 2',3'-cyclic phosphodiesterase</fullName>
        <shortName evidence="2">RNA 2',3'-CPDase</shortName>
        <ecNumber evidence="2">3.1.4.58</ecNumber>
    </recommendedName>
</protein>
<keyword evidence="4" id="KW-1185">Reference proteome</keyword>
<dbReference type="Proteomes" id="UP000602284">
    <property type="component" value="Unassembled WGS sequence"/>
</dbReference>
<accession>A0ABS1J8J9</accession>
<comment type="similarity">
    <text evidence="2">Belongs to the 2H phosphoesterase superfamily. ThpR family.</text>
</comment>
<keyword evidence="1 2" id="KW-0378">Hydrolase</keyword>
<dbReference type="Gene3D" id="3.90.1140.10">
    <property type="entry name" value="Cyclic phosphodiesterase"/>
    <property type="match status" value="1"/>
</dbReference>
<evidence type="ECO:0000256" key="2">
    <source>
        <dbReference type="HAMAP-Rule" id="MF_01940"/>
    </source>
</evidence>
<feature type="short sequence motif" description="HXTX 2" evidence="2">
    <location>
        <begin position="129"/>
        <end position="132"/>
    </location>
</feature>
<feature type="active site" description="Proton acceptor" evidence="2">
    <location>
        <position position="129"/>
    </location>
</feature>
<dbReference type="EMBL" id="JAEQNB010000002">
    <property type="protein sequence ID" value="MBL0386579.1"/>
    <property type="molecule type" value="Genomic_DNA"/>
</dbReference>
<dbReference type="PANTHER" id="PTHR35561:SF1">
    <property type="entry name" value="RNA 2',3'-CYCLIC PHOSPHODIESTERASE"/>
    <property type="match status" value="1"/>
</dbReference>
<evidence type="ECO:0000313" key="4">
    <source>
        <dbReference type="Proteomes" id="UP000602284"/>
    </source>
</evidence>
<dbReference type="InterPro" id="IPR009097">
    <property type="entry name" value="Cyclic_Pdiesterase"/>
</dbReference>
<comment type="catalytic activity">
    <reaction evidence="2">
        <text>a 3'-end 2',3'-cyclophospho-ribonucleotide-RNA + H2O = a 3'-end 2'-phospho-ribonucleotide-RNA + H(+)</text>
        <dbReference type="Rhea" id="RHEA:11828"/>
        <dbReference type="Rhea" id="RHEA-COMP:10464"/>
        <dbReference type="Rhea" id="RHEA-COMP:17353"/>
        <dbReference type="ChEBI" id="CHEBI:15377"/>
        <dbReference type="ChEBI" id="CHEBI:15378"/>
        <dbReference type="ChEBI" id="CHEBI:83064"/>
        <dbReference type="ChEBI" id="CHEBI:173113"/>
        <dbReference type="EC" id="3.1.4.58"/>
    </reaction>
</comment>
<dbReference type="SUPFAM" id="SSF55144">
    <property type="entry name" value="LigT-like"/>
    <property type="match status" value="1"/>
</dbReference>
<evidence type="ECO:0000256" key="1">
    <source>
        <dbReference type="ARBA" id="ARBA00022801"/>
    </source>
</evidence>